<feature type="domain" description="Endonuclease/exonuclease/phosphatase" evidence="2">
    <location>
        <begin position="40"/>
        <end position="276"/>
    </location>
</feature>
<dbReference type="PANTHER" id="PTHR23227">
    <property type="entry name" value="BUCENTAUR RELATED"/>
    <property type="match status" value="1"/>
</dbReference>
<dbReference type="Gene3D" id="3.60.10.10">
    <property type="entry name" value="Endonuclease/exonuclease/phosphatase"/>
    <property type="match status" value="1"/>
</dbReference>
<dbReference type="InterPro" id="IPR036691">
    <property type="entry name" value="Endo/exonu/phosph_ase_sf"/>
</dbReference>
<evidence type="ECO:0000256" key="1">
    <source>
        <dbReference type="SAM" id="MobiDB-lite"/>
    </source>
</evidence>
<dbReference type="AlphaFoldDB" id="A0A8D9ASD9"/>
<feature type="compositionally biased region" description="Low complexity" evidence="1">
    <location>
        <begin position="10"/>
        <end position="24"/>
    </location>
</feature>
<organism evidence="3">
    <name type="scientific">Cacopsylla melanoneura</name>
    <dbReference type="NCBI Taxonomy" id="428564"/>
    <lineage>
        <taxon>Eukaryota</taxon>
        <taxon>Metazoa</taxon>
        <taxon>Ecdysozoa</taxon>
        <taxon>Arthropoda</taxon>
        <taxon>Hexapoda</taxon>
        <taxon>Insecta</taxon>
        <taxon>Pterygota</taxon>
        <taxon>Neoptera</taxon>
        <taxon>Paraneoptera</taxon>
        <taxon>Hemiptera</taxon>
        <taxon>Sternorrhyncha</taxon>
        <taxon>Psylloidea</taxon>
        <taxon>Psyllidae</taxon>
        <taxon>Psyllinae</taxon>
        <taxon>Cacopsylla</taxon>
    </lineage>
</organism>
<dbReference type="EMBL" id="HBUF01584880">
    <property type="protein sequence ID" value="CAG6771455.1"/>
    <property type="molecule type" value="Transcribed_RNA"/>
</dbReference>
<proteinExistence type="predicted"/>
<protein>
    <submittedName>
        <fullName evidence="3">Craniofacial development protein 2</fullName>
    </submittedName>
</protein>
<feature type="region of interest" description="Disordered" evidence="1">
    <location>
        <begin position="1"/>
        <end position="24"/>
    </location>
</feature>
<reference evidence="3" key="1">
    <citation type="submission" date="2021-05" db="EMBL/GenBank/DDBJ databases">
        <authorList>
            <person name="Alioto T."/>
            <person name="Alioto T."/>
            <person name="Gomez Garrido J."/>
        </authorList>
    </citation>
    <scope>NUCLEOTIDE SEQUENCE</scope>
</reference>
<evidence type="ECO:0000313" key="3">
    <source>
        <dbReference type="EMBL" id="CAG6771455.1"/>
    </source>
</evidence>
<dbReference type="Pfam" id="PF03372">
    <property type="entry name" value="Exo_endo_phos"/>
    <property type="match status" value="1"/>
</dbReference>
<dbReference type="InterPro" id="IPR027124">
    <property type="entry name" value="Swc5/CFDP1/2"/>
</dbReference>
<name>A0A8D9ASD9_9HEMI</name>
<dbReference type="EMBL" id="HBUF01584879">
    <property type="protein sequence ID" value="CAG6771454.1"/>
    <property type="molecule type" value="Transcribed_RNA"/>
</dbReference>
<dbReference type="InterPro" id="IPR005135">
    <property type="entry name" value="Endo/exonuclease/phosphatase"/>
</dbReference>
<sequence length="356" mass="40627">MAMLTTKFNSGVSSSIGSPGGTVSSMEMNKIRRQTNIKIGTWNVRTLNQDGKTHNAIQEMTRMKIDILGISEMRWLGSGSCVMDDHTVLYSGTSSGIHEYGVGMILTKEMAKYISNVVPVSERVMLVQLRATPVDINIIQVYAPTTDRSDEELEEFYNSVNEVMKKLKKHEVTITMGDFNAKIGAGRTSEFVGPFGLGDRNDRGDNLEIFAETHQSAIMNTWFKQPSRRLYTWKSPQDKPDKIVRNQIDYILVNKRYRNSCTTVRTYPGADIASDHVPLVGNFKIKMKKVLNKKTTGFDLRKLKDPLIKAKVKEELNDKIKEWDDTNIYEIEHIKRIVEEVKQKHLKQIRGKRRHG</sequence>
<accession>A0A8D9ASD9</accession>
<dbReference type="GO" id="GO:0003824">
    <property type="term" value="F:catalytic activity"/>
    <property type="evidence" value="ECO:0007669"/>
    <property type="project" value="InterPro"/>
</dbReference>
<dbReference type="SUPFAM" id="SSF56219">
    <property type="entry name" value="DNase I-like"/>
    <property type="match status" value="1"/>
</dbReference>
<dbReference type="CDD" id="cd09076">
    <property type="entry name" value="L1-EN"/>
    <property type="match status" value="1"/>
</dbReference>
<evidence type="ECO:0000259" key="2">
    <source>
        <dbReference type="Pfam" id="PF03372"/>
    </source>
</evidence>
<dbReference type="PANTHER" id="PTHR23227:SF67">
    <property type="entry name" value="CRANIOFACIAL DEVELOPMENT PROTEIN 2-LIKE"/>
    <property type="match status" value="1"/>
</dbReference>